<sequence length="75" mass="7637">MIDPAAAAVTTAPTPLPLPLPPVPAATPLPLPPVPAATAIKKSAAALALILDSGFQKRRLEVGRWSHVGSWASPV</sequence>
<dbReference type="Gramene" id="Pp3c11_8700V3.1">
    <property type="protein sequence ID" value="PAC:32958343.CDS.1"/>
    <property type="gene ID" value="Pp3c11_8700"/>
</dbReference>
<accession>A0A2K1JTZ8</accession>
<protein>
    <submittedName>
        <fullName evidence="1 2">Uncharacterized protein</fullName>
    </submittedName>
</protein>
<reference evidence="2" key="3">
    <citation type="submission" date="2020-12" db="UniProtKB">
        <authorList>
            <consortium name="EnsemblPlants"/>
        </authorList>
    </citation>
    <scope>IDENTIFICATION</scope>
</reference>
<evidence type="ECO:0000313" key="2">
    <source>
        <dbReference type="EnsemblPlants" id="PAC:32958343.CDS.1"/>
    </source>
</evidence>
<dbReference type="Proteomes" id="UP000006727">
    <property type="component" value="Chromosome 11"/>
</dbReference>
<dbReference type="AlphaFoldDB" id="A0A2K1JTZ8"/>
<reference evidence="1 3" key="2">
    <citation type="journal article" date="2018" name="Plant J.">
        <title>The Physcomitrella patens chromosome-scale assembly reveals moss genome structure and evolution.</title>
        <authorList>
            <person name="Lang D."/>
            <person name="Ullrich K.K."/>
            <person name="Murat F."/>
            <person name="Fuchs J."/>
            <person name="Jenkins J."/>
            <person name="Haas F.B."/>
            <person name="Piednoel M."/>
            <person name="Gundlach H."/>
            <person name="Van Bel M."/>
            <person name="Meyberg R."/>
            <person name="Vives C."/>
            <person name="Morata J."/>
            <person name="Symeonidi A."/>
            <person name="Hiss M."/>
            <person name="Muchero W."/>
            <person name="Kamisugi Y."/>
            <person name="Saleh O."/>
            <person name="Blanc G."/>
            <person name="Decker E.L."/>
            <person name="van Gessel N."/>
            <person name="Grimwood J."/>
            <person name="Hayes R.D."/>
            <person name="Graham S.W."/>
            <person name="Gunter L.E."/>
            <person name="McDaniel S.F."/>
            <person name="Hoernstein S.N.W."/>
            <person name="Larsson A."/>
            <person name="Li F.W."/>
            <person name="Perroud P.F."/>
            <person name="Phillips J."/>
            <person name="Ranjan P."/>
            <person name="Rokshar D.S."/>
            <person name="Rothfels C.J."/>
            <person name="Schneider L."/>
            <person name="Shu S."/>
            <person name="Stevenson D.W."/>
            <person name="Thummler F."/>
            <person name="Tillich M."/>
            <person name="Villarreal Aguilar J.C."/>
            <person name="Widiez T."/>
            <person name="Wong G.K."/>
            <person name="Wymore A."/>
            <person name="Zhang Y."/>
            <person name="Zimmer A.D."/>
            <person name="Quatrano R.S."/>
            <person name="Mayer K.F.X."/>
            <person name="Goodstein D."/>
            <person name="Casacuberta J.M."/>
            <person name="Vandepoele K."/>
            <person name="Reski R."/>
            <person name="Cuming A.C."/>
            <person name="Tuskan G.A."/>
            <person name="Maumus F."/>
            <person name="Salse J."/>
            <person name="Schmutz J."/>
            <person name="Rensing S.A."/>
        </authorList>
    </citation>
    <scope>NUCLEOTIDE SEQUENCE [LARGE SCALE GENOMIC DNA]</scope>
    <source>
        <strain evidence="2 3">cv. Gransden 2004</strain>
    </source>
</reference>
<dbReference type="InParanoid" id="A0A2K1JTZ8"/>
<dbReference type="EnsemblPlants" id="Pp3c11_8700V3.1">
    <property type="protein sequence ID" value="PAC:32958343.CDS.1"/>
    <property type="gene ID" value="Pp3c11_8700"/>
</dbReference>
<evidence type="ECO:0000313" key="3">
    <source>
        <dbReference type="Proteomes" id="UP000006727"/>
    </source>
</evidence>
<keyword evidence="3" id="KW-1185">Reference proteome</keyword>
<dbReference type="Gramene" id="Pp3c11_8700V3.2">
    <property type="protein sequence ID" value="PAC:32958344.CDS.1"/>
    <property type="gene ID" value="Pp3c11_8700"/>
</dbReference>
<name>A0A2K1JTZ8_PHYPA</name>
<reference evidence="1 3" key="1">
    <citation type="journal article" date="2008" name="Science">
        <title>The Physcomitrella genome reveals evolutionary insights into the conquest of land by plants.</title>
        <authorList>
            <person name="Rensing S."/>
            <person name="Lang D."/>
            <person name="Zimmer A."/>
            <person name="Terry A."/>
            <person name="Salamov A."/>
            <person name="Shapiro H."/>
            <person name="Nishiyama T."/>
            <person name="Perroud P.-F."/>
            <person name="Lindquist E."/>
            <person name="Kamisugi Y."/>
            <person name="Tanahashi T."/>
            <person name="Sakakibara K."/>
            <person name="Fujita T."/>
            <person name="Oishi K."/>
            <person name="Shin-I T."/>
            <person name="Kuroki Y."/>
            <person name="Toyoda A."/>
            <person name="Suzuki Y."/>
            <person name="Hashimoto A."/>
            <person name="Yamaguchi K."/>
            <person name="Sugano A."/>
            <person name="Kohara Y."/>
            <person name="Fujiyama A."/>
            <person name="Anterola A."/>
            <person name="Aoki S."/>
            <person name="Ashton N."/>
            <person name="Barbazuk W.B."/>
            <person name="Barker E."/>
            <person name="Bennetzen J."/>
            <person name="Bezanilla M."/>
            <person name="Blankenship R."/>
            <person name="Cho S.H."/>
            <person name="Dutcher S."/>
            <person name="Estelle M."/>
            <person name="Fawcett J.A."/>
            <person name="Gundlach H."/>
            <person name="Hanada K."/>
            <person name="Heyl A."/>
            <person name="Hicks K.A."/>
            <person name="Hugh J."/>
            <person name="Lohr M."/>
            <person name="Mayer K."/>
            <person name="Melkozernov A."/>
            <person name="Murata T."/>
            <person name="Nelson D."/>
            <person name="Pils B."/>
            <person name="Prigge M."/>
            <person name="Reiss B."/>
            <person name="Renner T."/>
            <person name="Rombauts S."/>
            <person name="Rushton P."/>
            <person name="Sanderfoot A."/>
            <person name="Schween G."/>
            <person name="Shiu S.-H."/>
            <person name="Stueber K."/>
            <person name="Theodoulou F.L."/>
            <person name="Tu H."/>
            <person name="Van de Peer Y."/>
            <person name="Verrier P.J."/>
            <person name="Waters E."/>
            <person name="Wood A."/>
            <person name="Yang L."/>
            <person name="Cove D."/>
            <person name="Cuming A."/>
            <person name="Hasebe M."/>
            <person name="Lucas S."/>
            <person name="Mishler D.B."/>
            <person name="Reski R."/>
            <person name="Grigoriev I."/>
            <person name="Quatrano R.S."/>
            <person name="Boore J.L."/>
        </authorList>
    </citation>
    <scope>NUCLEOTIDE SEQUENCE [LARGE SCALE GENOMIC DNA]</scope>
    <source>
        <strain evidence="2 3">cv. Gransden 2004</strain>
    </source>
</reference>
<dbReference type="EnsemblPlants" id="Pp3c11_8700V3.2">
    <property type="protein sequence ID" value="PAC:32958344.CDS.1"/>
    <property type="gene ID" value="Pp3c11_8700"/>
</dbReference>
<evidence type="ECO:0000313" key="1">
    <source>
        <dbReference type="EMBL" id="PNR44999.1"/>
    </source>
</evidence>
<proteinExistence type="predicted"/>
<dbReference type="EMBL" id="ABEU02000011">
    <property type="protein sequence ID" value="PNR44999.1"/>
    <property type="molecule type" value="Genomic_DNA"/>
</dbReference>
<gene>
    <name evidence="1" type="ORF">PHYPA_014769</name>
</gene>
<organism evidence="1">
    <name type="scientific">Physcomitrium patens</name>
    <name type="common">Spreading-leaved earth moss</name>
    <name type="synonym">Physcomitrella patens</name>
    <dbReference type="NCBI Taxonomy" id="3218"/>
    <lineage>
        <taxon>Eukaryota</taxon>
        <taxon>Viridiplantae</taxon>
        <taxon>Streptophyta</taxon>
        <taxon>Embryophyta</taxon>
        <taxon>Bryophyta</taxon>
        <taxon>Bryophytina</taxon>
        <taxon>Bryopsida</taxon>
        <taxon>Funariidae</taxon>
        <taxon>Funariales</taxon>
        <taxon>Funariaceae</taxon>
        <taxon>Physcomitrium</taxon>
    </lineage>
</organism>